<comment type="similarity">
    <text evidence="1">Belongs to the ABC transporter superfamily.</text>
</comment>
<dbReference type="InterPro" id="IPR003593">
    <property type="entry name" value="AAA+_ATPase"/>
</dbReference>
<keyword evidence="4 6" id="KW-0067">ATP-binding</keyword>
<dbReference type="Gene3D" id="3.40.50.300">
    <property type="entry name" value="P-loop containing nucleotide triphosphate hydrolases"/>
    <property type="match status" value="1"/>
</dbReference>
<evidence type="ECO:0000256" key="4">
    <source>
        <dbReference type="ARBA" id="ARBA00022840"/>
    </source>
</evidence>
<dbReference type="RefSeq" id="WP_141637095.1">
    <property type="nucleotide sequence ID" value="NZ_VIGB01000003.1"/>
</dbReference>
<dbReference type="PANTHER" id="PTHR43335">
    <property type="entry name" value="ABC TRANSPORTER, ATP-BINDING PROTEIN"/>
    <property type="match status" value="1"/>
</dbReference>
<dbReference type="SUPFAM" id="SSF52540">
    <property type="entry name" value="P-loop containing nucleoside triphosphate hydrolases"/>
    <property type="match status" value="1"/>
</dbReference>
<dbReference type="PROSITE" id="PS50893">
    <property type="entry name" value="ABC_TRANSPORTER_2"/>
    <property type="match status" value="1"/>
</dbReference>
<dbReference type="GO" id="GO:0016887">
    <property type="term" value="F:ATP hydrolysis activity"/>
    <property type="evidence" value="ECO:0007669"/>
    <property type="project" value="InterPro"/>
</dbReference>
<organism evidence="6 7">
    <name type="scientific">Kitasatospora acidiphila</name>
    <dbReference type="NCBI Taxonomy" id="2567942"/>
    <lineage>
        <taxon>Bacteria</taxon>
        <taxon>Bacillati</taxon>
        <taxon>Actinomycetota</taxon>
        <taxon>Actinomycetes</taxon>
        <taxon>Kitasatosporales</taxon>
        <taxon>Streptomycetaceae</taxon>
        <taxon>Kitasatospora</taxon>
    </lineage>
</organism>
<dbReference type="Pfam" id="PF00005">
    <property type="entry name" value="ABC_tran"/>
    <property type="match status" value="1"/>
</dbReference>
<dbReference type="InterPro" id="IPR003439">
    <property type="entry name" value="ABC_transporter-like_ATP-bd"/>
</dbReference>
<dbReference type="SMART" id="SM00382">
    <property type="entry name" value="AAA"/>
    <property type="match status" value="1"/>
</dbReference>
<sequence length="294" mass="30707">MIEVEQLSKRYGGTLAVDDVSFRAPSGRVTALLGPNGAGKSTTLRILLGLARPDGGRALINGTGYRELDEPLKQVGALLEAGAVHKGRTGYQHLRWLAESNRLPVARVRIVLEQTGLAARGRTRIAGYSLGMTQRLGLAAALLGDPGVLVLDEPLNGLDAEGISQLRSLLRQLADEGRTVLVSSHLMAEVARTADHLVVIGCGRVLADLPTAELIARHVAPGVRVSCAEPARLADLLRSAGAVAQQTPDGALAVTGVTAAEVGALAARHQLALDGLSRTAGSLEDAYLNLLKEA</sequence>
<evidence type="ECO:0000313" key="7">
    <source>
        <dbReference type="Proteomes" id="UP000319103"/>
    </source>
</evidence>
<name>A0A540WCE1_9ACTN</name>
<evidence type="ECO:0000256" key="2">
    <source>
        <dbReference type="ARBA" id="ARBA00022448"/>
    </source>
</evidence>
<gene>
    <name evidence="6" type="ORF">E6W39_36430</name>
</gene>
<evidence type="ECO:0000256" key="1">
    <source>
        <dbReference type="ARBA" id="ARBA00005417"/>
    </source>
</evidence>
<accession>A0A540WCE1</accession>
<reference evidence="6 7" key="1">
    <citation type="submission" date="2019-06" db="EMBL/GenBank/DDBJ databases">
        <title>Description of Kitasatospora acidophila sp. nov. isolated from pine grove soil, and reclassification of Streptomyces novaecaesareae to Kitasatospora novaeceasareae comb. nov.</title>
        <authorList>
            <person name="Kim M.J."/>
        </authorList>
    </citation>
    <scope>NUCLEOTIDE SEQUENCE [LARGE SCALE GENOMIC DNA]</scope>
    <source>
        <strain evidence="6 7">MMS16-CNU292</strain>
    </source>
</reference>
<protein>
    <submittedName>
        <fullName evidence="6">ATP-binding cassette domain-containing protein</fullName>
    </submittedName>
</protein>
<evidence type="ECO:0000313" key="6">
    <source>
        <dbReference type="EMBL" id="TQF06683.1"/>
    </source>
</evidence>
<comment type="caution">
    <text evidence="6">The sequence shown here is derived from an EMBL/GenBank/DDBJ whole genome shotgun (WGS) entry which is preliminary data.</text>
</comment>
<dbReference type="InterPro" id="IPR027417">
    <property type="entry name" value="P-loop_NTPase"/>
</dbReference>
<dbReference type="PANTHER" id="PTHR43335:SF4">
    <property type="entry name" value="ABC TRANSPORTER, ATP-BINDING PROTEIN"/>
    <property type="match status" value="1"/>
</dbReference>
<dbReference type="EMBL" id="VIGB01000003">
    <property type="protein sequence ID" value="TQF06683.1"/>
    <property type="molecule type" value="Genomic_DNA"/>
</dbReference>
<dbReference type="AlphaFoldDB" id="A0A540WCE1"/>
<dbReference type="OrthoDB" id="5116176at2"/>
<evidence type="ECO:0000259" key="5">
    <source>
        <dbReference type="PROSITE" id="PS50893"/>
    </source>
</evidence>
<proteinExistence type="inferred from homology"/>
<dbReference type="Proteomes" id="UP000319103">
    <property type="component" value="Unassembled WGS sequence"/>
</dbReference>
<keyword evidence="3" id="KW-0547">Nucleotide-binding</keyword>
<feature type="domain" description="ABC transporter" evidence="5">
    <location>
        <begin position="2"/>
        <end position="227"/>
    </location>
</feature>
<keyword evidence="2" id="KW-0813">Transport</keyword>
<dbReference type="GO" id="GO:0005524">
    <property type="term" value="F:ATP binding"/>
    <property type="evidence" value="ECO:0007669"/>
    <property type="project" value="UniProtKB-KW"/>
</dbReference>
<evidence type="ECO:0000256" key="3">
    <source>
        <dbReference type="ARBA" id="ARBA00022741"/>
    </source>
</evidence>
<keyword evidence="7" id="KW-1185">Reference proteome</keyword>